<reference evidence="1 2" key="1">
    <citation type="submission" date="2018-06" db="EMBL/GenBank/DDBJ databases">
        <title>Comparative genomics reveals the genomic features of Rhizophagus irregularis, R. cerebriforme, R. diaphanum and Gigaspora rosea, and their symbiotic lifestyle signature.</title>
        <authorList>
            <person name="Morin E."/>
            <person name="San Clemente H."/>
            <person name="Chen E.C.H."/>
            <person name="De La Providencia I."/>
            <person name="Hainaut M."/>
            <person name="Kuo A."/>
            <person name="Kohler A."/>
            <person name="Murat C."/>
            <person name="Tang N."/>
            <person name="Roy S."/>
            <person name="Loubradou J."/>
            <person name="Henrissat B."/>
            <person name="Grigoriev I.V."/>
            <person name="Corradi N."/>
            <person name="Roux C."/>
            <person name="Martin F.M."/>
        </authorList>
    </citation>
    <scope>NUCLEOTIDE SEQUENCE [LARGE SCALE GENOMIC DNA]</scope>
    <source>
        <strain evidence="1 2">DAOM 227022</strain>
    </source>
</reference>
<evidence type="ECO:0000313" key="2">
    <source>
        <dbReference type="Proteomes" id="UP000265703"/>
    </source>
</evidence>
<name>A0A397SK30_9GLOM</name>
<gene>
    <name evidence="1" type="ORF">C1645_829208</name>
</gene>
<dbReference type="AlphaFoldDB" id="A0A397SK30"/>
<comment type="caution">
    <text evidence="1">The sequence shown here is derived from an EMBL/GenBank/DDBJ whole genome shotgun (WGS) entry which is preliminary data.</text>
</comment>
<dbReference type="Proteomes" id="UP000265703">
    <property type="component" value="Unassembled WGS sequence"/>
</dbReference>
<organism evidence="1 2">
    <name type="scientific">Glomus cerebriforme</name>
    <dbReference type="NCBI Taxonomy" id="658196"/>
    <lineage>
        <taxon>Eukaryota</taxon>
        <taxon>Fungi</taxon>
        <taxon>Fungi incertae sedis</taxon>
        <taxon>Mucoromycota</taxon>
        <taxon>Glomeromycotina</taxon>
        <taxon>Glomeromycetes</taxon>
        <taxon>Glomerales</taxon>
        <taxon>Glomeraceae</taxon>
        <taxon>Glomus</taxon>
    </lineage>
</organism>
<proteinExistence type="predicted"/>
<dbReference type="EMBL" id="QKYT01000361">
    <property type="protein sequence ID" value="RIA86483.1"/>
    <property type="molecule type" value="Genomic_DNA"/>
</dbReference>
<accession>A0A397SK30</accession>
<protein>
    <submittedName>
        <fullName evidence="1">Uncharacterized protein</fullName>
    </submittedName>
</protein>
<evidence type="ECO:0000313" key="1">
    <source>
        <dbReference type="EMBL" id="RIA86483.1"/>
    </source>
</evidence>
<sequence length="116" mass="13644">MTELCDNTKHVTNMMEQHNGITEDLLAFSDKLLKKAENNDALRGYRDWITFRKGKINYPNLKQQYILQLERVLRDVNMPLEEFEILILMKIRSHKDELDNQPEELLLPEAGLEASD</sequence>
<keyword evidence="2" id="KW-1185">Reference proteome</keyword>